<dbReference type="InterPro" id="IPR013783">
    <property type="entry name" value="Ig-like_fold"/>
</dbReference>
<dbReference type="InterPro" id="IPR003599">
    <property type="entry name" value="Ig_sub"/>
</dbReference>
<accession>A0A3B3Z413</accession>
<dbReference type="SMART" id="SM00406">
    <property type="entry name" value="IGv"/>
    <property type="match status" value="1"/>
</dbReference>
<dbReference type="Gene3D" id="2.60.40.10">
    <property type="entry name" value="Immunoglobulins"/>
    <property type="match status" value="1"/>
</dbReference>
<evidence type="ECO:0000259" key="2">
    <source>
        <dbReference type="PROSITE" id="PS50835"/>
    </source>
</evidence>
<keyword evidence="4" id="KW-1185">Reference proteome</keyword>
<evidence type="ECO:0000256" key="1">
    <source>
        <dbReference type="SAM" id="MobiDB-lite"/>
    </source>
</evidence>
<dbReference type="SUPFAM" id="SSF48726">
    <property type="entry name" value="Immunoglobulin"/>
    <property type="match status" value="1"/>
</dbReference>
<organism evidence="3 4">
    <name type="scientific">Poecilia mexicana</name>
    <dbReference type="NCBI Taxonomy" id="48701"/>
    <lineage>
        <taxon>Eukaryota</taxon>
        <taxon>Metazoa</taxon>
        <taxon>Chordata</taxon>
        <taxon>Craniata</taxon>
        <taxon>Vertebrata</taxon>
        <taxon>Euteleostomi</taxon>
        <taxon>Actinopterygii</taxon>
        <taxon>Neopterygii</taxon>
        <taxon>Teleostei</taxon>
        <taxon>Neoteleostei</taxon>
        <taxon>Acanthomorphata</taxon>
        <taxon>Ovalentaria</taxon>
        <taxon>Atherinomorphae</taxon>
        <taxon>Cyprinodontiformes</taxon>
        <taxon>Poeciliidae</taxon>
        <taxon>Poeciliinae</taxon>
        <taxon>Poecilia</taxon>
    </lineage>
</organism>
<feature type="domain" description="Ig-like" evidence="2">
    <location>
        <begin position="67"/>
        <end position="185"/>
    </location>
</feature>
<dbReference type="Pfam" id="PF07686">
    <property type="entry name" value="V-set"/>
    <property type="match status" value="1"/>
</dbReference>
<protein>
    <recommendedName>
        <fullName evidence="2">Ig-like domain-containing protein</fullName>
    </recommendedName>
</protein>
<name>A0A3B3Z413_9TELE</name>
<dbReference type="InterPro" id="IPR036179">
    <property type="entry name" value="Ig-like_dom_sf"/>
</dbReference>
<dbReference type="PROSITE" id="PS50835">
    <property type="entry name" value="IG_LIKE"/>
    <property type="match status" value="1"/>
</dbReference>
<evidence type="ECO:0000313" key="3">
    <source>
        <dbReference type="Ensembl" id="ENSPMEP00000034163.1"/>
    </source>
</evidence>
<dbReference type="InterPro" id="IPR007110">
    <property type="entry name" value="Ig-like_dom"/>
</dbReference>
<dbReference type="AlphaFoldDB" id="A0A3B3Z413"/>
<dbReference type="SMART" id="SM00409">
    <property type="entry name" value="IG"/>
    <property type="match status" value="1"/>
</dbReference>
<dbReference type="Proteomes" id="UP000261480">
    <property type="component" value="Unplaced"/>
</dbReference>
<reference evidence="3" key="2">
    <citation type="submission" date="2025-09" db="UniProtKB">
        <authorList>
            <consortium name="Ensembl"/>
        </authorList>
    </citation>
    <scope>IDENTIFICATION</scope>
</reference>
<dbReference type="STRING" id="48701.ENSPMEP00000034163"/>
<feature type="region of interest" description="Disordered" evidence="1">
    <location>
        <begin position="244"/>
        <end position="314"/>
    </location>
</feature>
<dbReference type="Ensembl" id="ENSPMET00000029630.1">
    <property type="protein sequence ID" value="ENSPMEP00000034163.1"/>
    <property type="gene ID" value="ENSPMEG00000023163.1"/>
</dbReference>
<proteinExistence type="predicted"/>
<dbReference type="InterPro" id="IPR013106">
    <property type="entry name" value="Ig_V-set"/>
</dbReference>
<evidence type="ECO:0000313" key="4">
    <source>
        <dbReference type="Proteomes" id="UP000261480"/>
    </source>
</evidence>
<reference evidence="3" key="1">
    <citation type="submission" date="2025-08" db="UniProtKB">
        <authorList>
            <consortium name="Ensembl"/>
        </authorList>
    </citation>
    <scope>IDENTIFICATION</scope>
</reference>
<sequence length="314" mass="34919">MGEYRPSWSKRRQNSRMFPYCRLVLEAFSCRGQTRPGPEHLSGSICKKNTLEACPVPLIGGRTDMYPFILRVISCLCIFQGGVFSEECSQGALGKRETFFVPAGGSLSLPCVVQHCGGNWTGNWLKMWGNSTSTTVENSARHRFTIAPVSANRSELLLKILSVRQSDEGLYKCSVKWSDGSNAVSHWKQVNVTKGVASQRKLLHRVLVCTGAFLCLPVILGLARCLSSEVKQQPHPRIEVLHADGHRDRSHQPPQPPPRRPVPKKRTAPPHKAPSPSQQKPELLYADISQDALMNQKGPREPVQPTVYSSVRFS</sequence>